<evidence type="ECO:0000313" key="2">
    <source>
        <dbReference type="Proteomes" id="UP000322521"/>
    </source>
</evidence>
<sequence>MIKLGVPLLVLFSGGVFGANESVFLGHGKQHEIPTPSFSERQCGSIICKERAAIQTVPSIGDIPEREPNDTLDTIGSAIYFIGELGFAENLNEPNYRVYPSN</sequence>
<comment type="caution">
    <text evidence="1">The sequence shown here is derived from an EMBL/GenBank/DDBJ whole genome shotgun (WGS) entry which is preliminary data.</text>
</comment>
<dbReference type="EMBL" id="VXJS01000001">
    <property type="protein sequence ID" value="KAA8681561.1"/>
    <property type="molecule type" value="Genomic_DNA"/>
</dbReference>
<accession>A0A5M9P687</accession>
<dbReference type="Proteomes" id="UP000322521">
    <property type="component" value="Unassembled WGS sequence"/>
</dbReference>
<name>A0A5M9P687_9VIBR</name>
<evidence type="ECO:0000313" key="1">
    <source>
        <dbReference type="EMBL" id="KAA8681561.1"/>
    </source>
</evidence>
<protein>
    <submittedName>
        <fullName evidence="1">Uncharacterized protein</fullName>
    </submittedName>
</protein>
<gene>
    <name evidence="1" type="ORF">F4W18_03115</name>
</gene>
<dbReference type="RefSeq" id="WP_086714462.1">
    <property type="nucleotide sequence ID" value="NZ_AP025493.1"/>
</dbReference>
<dbReference type="AlphaFoldDB" id="A0A5M9P687"/>
<reference evidence="1 2" key="1">
    <citation type="submission" date="2019-09" db="EMBL/GenBank/DDBJ databases">
        <title>Draft genome sequence of various Type strains from the CCUG.</title>
        <authorList>
            <person name="Pineiro-Iglesias B."/>
            <person name="Tunovic T."/>
            <person name="Unosson C."/>
            <person name="Inganas E."/>
            <person name="Ohlen M."/>
            <person name="Cardew S."/>
            <person name="Jensie-Markopoulos S."/>
            <person name="Salva-Serra F."/>
            <person name="Jaen-Luchoro D."/>
            <person name="Karlsson R."/>
            <person name="Svensson-Stadler L."/>
            <person name="Chun J."/>
            <person name="Moore E."/>
        </authorList>
    </citation>
    <scope>NUCLEOTIDE SEQUENCE [LARGE SCALE GENOMIC DNA]</scope>
    <source>
        <strain evidence="1 2">CCUG 56969T</strain>
    </source>
</reference>
<organism evidence="1 2">
    <name type="scientific">Vibrio gigantis</name>
    <dbReference type="NCBI Taxonomy" id="296199"/>
    <lineage>
        <taxon>Bacteria</taxon>
        <taxon>Pseudomonadati</taxon>
        <taxon>Pseudomonadota</taxon>
        <taxon>Gammaproteobacteria</taxon>
        <taxon>Vibrionales</taxon>
        <taxon>Vibrionaceae</taxon>
        <taxon>Vibrio</taxon>
    </lineage>
</organism>
<dbReference type="OrthoDB" id="5892885at2"/>
<proteinExistence type="predicted"/>
<keyword evidence="2" id="KW-1185">Reference proteome</keyword>